<evidence type="ECO:0000256" key="1">
    <source>
        <dbReference type="ARBA" id="ARBA00004162"/>
    </source>
</evidence>
<keyword evidence="6" id="KW-0433">Leucine-rich repeat</keyword>
<name>A0AAD8NY13_TARER</name>
<evidence type="ECO:0000256" key="17">
    <source>
        <dbReference type="ARBA" id="ARBA00023180"/>
    </source>
</evidence>
<keyword evidence="9 22" id="KW-0732">Signal</keyword>
<evidence type="ECO:0000256" key="10">
    <source>
        <dbReference type="ARBA" id="ARBA00022737"/>
    </source>
</evidence>
<protein>
    <recommendedName>
        <fullName evidence="2">non-specific serine/threonine protein kinase</fullName>
        <ecNumber evidence="2">2.7.11.1</ecNumber>
    </recommendedName>
</protein>
<dbReference type="SMART" id="SM00220">
    <property type="entry name" value="S_TKc"/>
    <property type="match status" value="1"/>
</dbReference>
<sequence>MFAILIFVASTLFAITCLAYSWCKKKRKIQLSQLSTSKQFINVSYSQLLRATNGFSKDNLIGKGGFSSVYKGILDEYEDRFMAVKVLNLQNKGAQRSFERECEAWRNIRHRNLLKIITTCSSVDFQGNDFKALVYEFMPNGSLHNWLHSSESISRLDLLQKIKFLVDIANALDYIHNHSVPTIVHGDLKPSNILIDDDMVAHVGDFGLARFQGTMYPNITTGFGGTIGYVAPEYGLGSKMTNMGDVYSFGIILLEVMTGKTPTDDIFNEGLSLHKFASMGLQDHATDFIDVNILKFYQEDKINTQNKEENTKKIVECLASIIQIGVSCSVDSPCKRMDIKKVVYELQHILDSLQNV</sequence>
<evidence type="ECO:0000256" key="3">
    <source>
        <dbReference type="ARBA" id="ARBA00022475"/>
    </source>
</evidence>
<dbReference type="SUPFAM" id="SSF56112">
    <property type="entry name" value="Protein kinase-like (PK-like)"/>
    <property type="match status" value="1"/>
</dbReference>
<proteinExistence type="inferred from homology"/>
<dbReference type="FunFam" id="3.30.200.20:FF:000432">
    <property type="entry name" value="LRR receptor-like serine/threonine-protein kinase EFR"/>
    <property type="match status" value="1"/>
</dbReference>
<keyword evidence="13 20" id="KW-0067">ATP-binding</keyword>
<evidence type="ECO:0000256" key="5">
    <source>
        <dbReference type="ARBA" id="ARBA00022553"/>
    </source>
</evidence>
<dbReference type="Pfam" id="PF00069">
    <property type="entry name" value="Pkinase"/>
    <property type="match status" value="1"/>
</dbReference>
<dbReference type="GO" id="GO:0005886">
    <property type="term" value="C:plasma membrane"/>
    <property type="evidence" value="ECO:0007669"/>
    <property type="project" value="UniProtKB-SubCell"/>
</dbReference>
<keyword evidence="3" id="KW-1003">Cell membrane</keyword>
<keyword evidence="15" id="KW-0472">Membrane</keyword>
<evidence type="ECO:0000256" key="16">
    <source>
        <dbReference type="ARBA" id="ARBA00023170"/>
    </source>
</evidence>
<feature type="signal peptide" evidence="22">
    <location>
        <begin position="1"/>
        <end position="19"/>
    </location>
</feature>
<evidence type="ECO:0000259" key="23">
    <source>
        <dbReference type="PROSITE" id="PS50011"/>
    </source>
</evidence>
<keyword evidence="8" id="KW-0812">Transmembrane</keyword>
<dbReference type="FunFam" id="1.10.510.10:FF:000358">
    <property type="entry name" value="Putative leucine-rich repeat receptor-like serine/threonine-protein kinase"/>
    <property type="match status" value="1"/>
</dbReference>
<comment type="similarity">
    <text evidence="21">Belongs to the protein kinase superfamily.</text>
</comment>
<evidence type="ECO:0000256" key="6">
    <source>
        <dbReference type="ARBA" id="ARBA00022614"/>
    </source>
</evidence>
<feature type="binding site" evidence="20">
    <location>
        <position position="85"/>
    </location>
    <ligand>
        <name>ATP</name>
        <dbReference type="ChEBI" id="CHEBI:30616"/>
    </ligand>
</feature>
<evidence type="ECO:0000256" key="14">
    <source>
        <dbReference type="ARBA" id="ARBA00022989"/>
    </source>
</evidence>
<dbReference type="InterPro" id="IPR011009">
    <property type="entry name" value="Kinase-like_dom_sf"/>
</dbReference>
<keyword evidence="17" id="KW-0325">Glycoprotein</keyword>
<evidence type="ECO:0000256" key="22">
    <source>
        <dbReference type="SAM" id="SignalP"/>
    </source>
</evidence>
<keyword evidence="10" id="KW-0677">Repeat</keyword>
<keyword evidence="5" id="KW-0597">Phosphoprotein</keyword>
<feature type="chain" id="PRO_5042249765" description="non-specific serine/threonine protein kinase" evidence="22">
    <location>
        <begin position="20"/>
        <end position="356"/>
    </location>
</feature>
<dbReference type="PROSITE" id="PS50011">
    <property type="entry name" value="PROTEIN_KINASE_DOM"/>
    <property type="match status" value="1"/>
</dbReference>
<comment type="catalytic activity">
    <reaction evidence="19">
        <text>L-seryl-[protein] + ATP = O-phospho-L-seryl-[protein] + ADP + H(+)</text>
        <dbReference type="Rhea" id="RHEA:17989"/>
        <dbReference type="Rhea" id="RHEA-COMP:9863"/>
        <dbReference type="Rhea" id="RHEA-COMP:11604"/>
        <dbReference type="ChEBI" id="CHEBI:15378"/>
        <dbReference type="ChEBI" id="CHEBI:29999"/>
        <dbReference type="ChEBI" id="CHEBI:30616"/>
        <dbReference type="ChEBI" id="CHEBI:83421"/>
        <dbReference type="ChEBI" id="CHEBI:456216"/>
        <dbReference type="EC" id="2.7.11.1"/>
    </reaction>
</comment>
<dbReference type="Gene3D" id="3.30.200.20">
    <property type="entry name" value="Phosphorylase Kinase, domain 1"/>
    <property type="match status" value="1"/>
</dbReference>
<evidence type="ECO:0000256" key="9">
    <source>
        <dbReference type="ARBA" id="ARBA00022729"/>
    </source>
</evidence>
<evidence type="ECO:0000256" key="8">
    <source>
        <dbReference type="ARBA" id="ARBA00022692"/>
    </source>
</evidence>
<comment type="caution">
    <text evidence="24">The sequence shown here is derived from an EMBL/GenBank/DDBJ whole genome shotgun (WGS) entry which is preliminary data.</text>
</comment>
<evidence type="ECO:0000256" key="15">
    <source>
        <dbReference type="ARBA" id="ARBA00023136"/>
    </source>
</evidence>
<keyword evidence="25" id="KW-1185">Reference proteome</keyword>
<evidence type="ECO:0000256" key="4">
    <source>
        <dbReference type="ARBA" id="ARBA00022527"/>
    </source>
</evidence>
<evidence type="ECO:0000256" key="7">
    <source>
        <dbReference type="ARBA" id="ARBA00022679"/>
    </source>
</evidence>
<evidence type="ECO:0000256" key="21">
    <source>
        <dbReference type="RuleBase" id="RU000304"/>
    </source>
</evidence>
<dbReference type="PROSITE" id="PS00107">
    <property type="entry name" value="PROTEIN_KINASE_ATP"/>
    <property type="match status" value="1"/>
</dbReference>
<keyword evidence="4 21" id="KW-0723">Serine/threonine-protein kinase</keyword>
<evidence type="ECO:0000313" key="25">
    <source>
        <dbReference type="Proteomes" id="UP001229421"/>
    </source>
</evidence>
<comment type="subcellular location">
    <subcellularLocation>
        <location evidence="1">Cell membrane</location>
        <topology evidence="1">Single-pass membrane protein</topology>
    </subcellularLocation>
</comment>
<evidence type="ECO:0000256" key="20">
    <source>
        <dbReference type="PROSITE-ProRule" id="PRU10141"/>
    </source>
</evidence>
<dbReference type="PANTHER" id="PTHR48055">
    <property type="entry name" value="LEUCINE-RICH REPEAT RECEPTOR PROTEIN KINASE EMS1"/>
    <property type="match status" value="1"/>
</dbReference>
<evidence type="ECO:0000313" key="24">
    <source>
        <dbReference type="EMBL" id="KAK1425237.1"/>
    </source>
</evidence>
<dbReference type="InterPro" id="IPR000719">
    <property type="entry name" value="Prot_kinase_dom"/>
</dbReference>
<dbReference type="EMBL" id="JAUHHV010000005">
    <property type="protein sequence ID" value="KAK1425237.1"/>
    <property type="molecule type" value="Genomic_DNA"/>
</dbReference>
<keyword evidence="11 20" id="KW-0547">Nucleotide-binding</keyword>
<dbReference type="PROSITE" id="PS00108">
    <property type="entry name" value="PROTEIN_KINASE_ST"/>
    <property type="match status" value="1"/>
</dbReference>
<keyword evidence="12" id="KW-0418">Kinase</keyword>
<keyword evidence="14" id="KW-1133">Transmembrane helix</keyword>
<dbReference type="GO" id="GO:0005524">
    <property type="term" value="F:ATP binding"/>
    <property type="evidence" value="ECO:0007669"/>
    <property type="project" value="UniProtKB-UniRule"/>
</dbReference>
<keyword evidence="7" id="KW-0808">Transferase</keyword>
<evidence type="ECO:0000256" key="13">
    <source>
        <dbReference type="ARBA" id="ARBA00022840"/>
    </source>
</evidence>
<dbReference type="Gene3D" id="1.10.510.10">
    <property type="entry name" value="Transferase(Phosphotransferase) domain 1"/>
    <property type="match status" value="1"/>
</dbReference>
<dbReference type="PANTHER" id="PTHR48055:SF55">
    <property type="entry name" value="PROTEIN KINASE DOMAIN-CONTAINING PROTEIN"/>
    <property type="match status" value="1"/>
</dbReference>
<evidence type="ECO:0000256" key="11">
    <source>
        <dbReference type="ARBA" id="ARBA00022741"/>
    </source>
</evidence>
<feature type="domain" description="Protein kinase" evidence="23">
    <location>
        <begin position="55"/>
        <end position="350"/>
    </location>
</feature>
<evidence type="ECO:0000256" key="2">
    <source>
        <dbReference type="ARBA" id="ARBA00012513"/>
    </source>
</evidence>
<evidence type="ECO:0000256" key="12">
    <source>
        <dbReference type="ARBA" id="ARBA00022777"/>
    </source>
</evidence>
<comment type="catalytic activity">
    <reaction evidence="18">
        <text>L-threonyl-[protein] + ATP = O-phospho-L-threonyl-[protein] + ADP + H(+)</text>
        <dbReference type="Rhea" id="RHEA:46608"/>
        <dbReference type="Rhea" id="RHEA-COMP:11060"/>
        <dbReference type="Rhea" id="RHEA-COMP:11605"/>
        <dbReference type="ChEBI" id="CHEBI:15378"/>
        <dbReference type="ChEBI" id="CHEBI:30013"/>
        <dbReference type="ChEBI" id="CHEBI:30616"/>
        <dbReference type="ChEBI" id="CHEBI:61977"/>
        <dbReference type="ChEBI" id="CHEBI:456216"/>
        <dbReference type="EC" id="2.7.11.1"/>
    </reaction>
</comment>
<evidence type="ECO:0000256" key="18">
    <source>
        <dbReference type="ARBA" id="ARBA00047899"/>
    </source>
</evidence>
<organism evidence="24 25">
    <name type="scientific">Tagetes erecta</name>
    <name type="common">African marigold</name>
    <dbReference type="NCBI Taxonomy" id="13708"/>
    <lineage>
        <taxon>Eukaryota</taxon>
        <taxon>Viridiplantae</taxon>
        <taxon>Streptophyta</taxon>
        <taxon>Embryophyta</taxon>
        <taxon>Tracheophyta</taxon>
        <taxon>Spermatophyta</taxon>
        <taxon>Magnoliopsida</taxon>
        <taxon>eudicotyledons</taxon>
        <taxon>Gunneridae</taxon>
        <taxon>Pentapetalae</taxon>
        <taxon>asterids</taxon>
        <taxon>campanulids</taxon>
        <taxon>Asterales</taxon>
        <taxon>Asteraceae</taxon>
        <taxon>Asteroideae</taxon>
        <taxon>Heliantheae alliance</taxon>
        <taxon>Tageteae</taxon>
        <taxon>Tagetes</taxon>
    </lineage>
</organism>
<evidence type="ECO:0000256" key="19">
    <source>
        <dbReference type="ARBA" id="ARBA00048679"/>
    </source>
</evidence>
<dbReference type="Proteomes" id="UP001229421">
    <property type="component" value="Unassembled WGS sequence"/>
</dbReference>
<keyword evidence="16" id="KW-0675">Receptor</keyword>
<dbReference type="InterPro" id="IPR008271">
    <property type="entry name" value="Ser/Thr_kinase_AS"/>
</dbReference>
<dbReference type="AlphaFoldDB" id="A0AAD8NY13"/>
<dbReference type="InterPro" id="IPR051564">
    <property type="entry name" value="LRR_receptor-like_kinase"/>
</dbReference>
<dbReference type="GO" id="GO:0004674">
    <property type="term" value="F:protein serine/threonine kinase activity"/>
    <property type="evidence" value="ECO:0007669"/>
    <property type="project" value="UniProtKB-KW"/>
</dbReference>
<reference evidence="24" key="1">
    <citation type="journal article" date="2023" name="bioRxiv">
        <title>Improved chromosome-level genome assembly for marigold (Tagetes erecta).</title>
        <authorList>
            <person name="Jiang F."/>
            <person name="Yuan L."/>
            <person name="Wang S."/>
            <person name="Wang H."/>
            <person name="Xu D."/>
            <person name="Wang A."/>
            <person name="Fan W."/>
        </authorList>
    </citation>
    <scope>NUCLEOTIDE SEQUENCE</scope>
    <source>
        <strain evidence="24">WSJ</strain>
        <tissue evidence="24">Leaf</tissue>
    </source>
</reference>
<dbReference type="EC" id="2.7.11.1" evidence="2"/>
<accession>A0AAD8NY13</accession>
<gene>
    <name evidence="24" type="ORF">QVD17_20585</name>
</gene>
<dbReference type="InterPro" id="IPR017441">
    <property type="entry name" value="Protein_kinase_ATP_BS"/>
</dbReference>